<dbReference type="AlphaFoldDB" id="A0AAD5UBQ1"/>
<keyword evidence="1" id="KW-1133">Transmembrane helix</keyword>
<proteinExistence type="predicted"/>
<dbReference type="Proteomes" id="UP001210925">
    <property type="component" value="Unassembled WGS sequence"/>
</dbReference>
<keyword evidence="3" id="KW-1185">Reference proteome</keyword>
<evidence type="ECO:0000256" key="1">
    <source>
        <dbReference type="SAM" id="Phobius"/>
    </source>
</evidence>
<organism evidence="2 3">
    <name type="scientific">Boothiomyces macroporosus</name>
    <dbReference type="NCBI Taxonomy" id="261099"/>
    <lineage>
        <taxon>Eukaryota</taxon>
        <taxon>Fungi</taxon>
        <taxon>Fungi incertae sedis</taxon>
        <taxon>Chytridiomycota</taxon>
        <taxon>Chytridiomycota incertae sedis</taxon>
        <taxon>Chytridiomycetes</taxon>
        <taxon>Rhizophydiales</taxon>
        <taxon>Terramycetaceae</taxon>
        <taxon>Boothiomyces</taxon>
    </lineage>
</organism>
<keyword evidence="1" id="KW-0472">Membrane</keyword>
<accession>A0AAD5UBQ1</accession>
<protein>
    <submittedName>
        <fullName evidence="2">Uncharacterized protein</fullName>
    </submittedName>
</protein>
<name>A0AAD5UBQ1_9FUNG</name>
<dbReference type="EMBL" id="JADGKB010000098">
    <property type="protein sequence ID" value="KAJ3253869.1"/>
    <property type="molecule type" value="Genomic_DNA"/>
</dbReference>
<evidence type="ECO:0000313" key="3">
    <source>
        <dbReference type="Proteomes" id="UP001210925"/>
    </source>
</evidence>
<evidence type="ECO:0000313" key="2">
    <source>
        <dbReference type="EMBL" id="KAJ3253869.1"/>
    </source>
</evidence>
<keyword evidence="1" id="KW-0812">Transmembrane</keyword>
<comment type="caution">
    <text evidence="2">The sequence shown here is derived from an EMBL/GenBank/DDBJ whole genome shotgun (WGS) entry which is preliminary data.</text>
</comment>
<reference evidence="2" key="1">
    <citation type="submission" date="2020-05" db="EMBL/GenBank/DDBJ databases">
        <title>Phylogenomic resolution of chytrid fungi.</title>
        <authorList>
            <person name="Stajich J.E."/>
            <person name="Amses K."/>
            <person name="Simmons R."/>
            <person name="Seto K."/>
            <person name="Myers J."/>
            <person name="Bonds A."/>
            <person name="Quandt C.A."/>
            <person name="Barry K."/>
            <person name="Liu P."/>
            <person name="Grigoriev I."/>
            <person name="Longcore J.E."/>
            <person name="James T.Y."/>
        </authorList>
    </citation>
    <scope>NUCLEOTIDE SEQUENCE</scope>
    <source>
        <strain evidence="2">PLAUS21</strain>
    </source>
</reference>
<feature type="transmembrane region" description="Helical" evidence="1">
    <location>
        <begin position="35"/>
        <end position="57"/>
    </location>
</feature>
<gene>
    <name evidence="2" type="ORF">HK103_007669</name>
</gene>
<sequence length="329" mass="37775">MADLDEIIETEQDALLPVQTKPTVYDKIGSYKKSIICGIIVLLLYIGSYFILIPQLVQQKIDGQGTILQHLHINSFQDIDLSLKVPVDQSPISAQVDLGNLNLYLNQTEIGRVKFPVIYSFANSPVVWINSTLDFEPELPIIQYYLGKIIKHGLRGSMIVKAIPSVHIPILFGTWKANLYREYQIIDKEIDLKQFNASYSDVEIKTVKKKGFDQYFVSLSANFVNPFPVYSKLENLVHFGIYYQGNKILNITVDLRLREQQNKKLIKIESVAEYSFELMEMVGKVAENEDVYLTVKDLQIEGIGEYQDLIDGLYYEFLVPKIEIENYKN</sequence>